<dbReference type="AlphaFoldDB" id="A0A9D4HFM3"/>
<evidence type="ECO:0000313" key="1">
    <source>
        <dbReference type="EMBL" id="KAH3831122.1"/>
    </source>
</evidence>
<accession>A0A9D4HFM3</accession>
<evidence type="ECO:0000313" key="2">
    <source>
        <dbReference type="Proteomes" id="UP000828390"/>
    </source>
</evidence>
<sequence length="73" mass="8145">MFRVENTNLTSGHLQIDIADVRLKSFVILAGGGEGRPGWETVPCSCLSLRSFVKRRLRTLLTKEMGEIAVKKI</sequence>
<proteinExistence type="predicted"/>
<name>A0A9D4HFM3_DREPO</name>
<dbReference type="Proteomes" id="UP000828390">
    <property type="component" value="Unassembled WGS sequence"/>
</dbReference>
<keyword evidence="2" id="KW-1185">Reference proteome</keyword>
<feature type="non-terminal residue" evidence="1">
    <location>
        <position position="73"/>
    </location>
</feature>
<organism evidence="1 2">
    <name type="scientific">Dreissena polymorpha</name>
    <name type="common">Zebra mussel</name>
    <name type="synonym">Mytilus polymorpha</name>
    <dbReference type="NCBI Taxonomy" id="45954"/>
    <lineage>
        <taxon>Eukaryota</taxon>
        <taxon>Metazoa</taxon>
        <taxon>Spiralia</taxon>
        <taxon>Lophotrochozoa</taxon>
        <taxon>Mollusca</taxon>
        <taxon>Bivalvia</taxon>
        <taxon>Autobranchia</taxon>
        <taxon>Heteroconchia</taxon>
        <taxon>Euheterodonta</taxon>
        <taxon>Imparidentia</taxon>
        <taxon>Neoheterodontei</taxon>
        <taxon>Myida</taxon>
        <taxon>Dreissenoidea</taxon>
        <taxon>Dreissenidae</taxon>
        <taxon>Dreissena</taxon>
    </lineage>
</organism>
<comment type="caution">
    <text evidence="1">The sequence shown here is derived from an EMBL/GenBank/DDBJ whole genome shotgun (WGS) entry which is preliminary data.</text>
</comment>
<gene>
    <name evidence="1" type="ORF">DPMN_104384</name>
</gene>
<reference evidence="1" key="1">
    <citation type="journal article" date="2019" name="bioRxiv">
        <title>The Genome of the Zebra Mussel, Dreissena polymorpha: A Resource for Invasive Species Research.</title>
        <authorList>
            <person name="McCartney M.A."/>
            <person name="Auch B."/>
            <person name="Kono T."/>
            <person name="Mallez S."/>
            <person name="Zhang Y."/>
            <person name="Obille A."/>
            <person name="Becker A."/>
            <person name="Abrahante J.E."/>
            <person name="Garbe J."/>
            <person name="Badalamenti J.P."/>
            <person name="Herman A."/>
            <person name="Mangelson H."/>
            <person name="Liachko I."/>
            <person name="Sullivan S."/>
            <person name="Sone E.D."/>
            <person name="Koren S."/>
            <person name="Silverstein K.A.T."/>
            <person name="Beckman K.B."/>
            <person name="Gohl D.M."/>
        </authorList>
    </citation>
    <scope>NUCLEOTIDE SEQUENCE</scope>
    <source>
        <strain evidence="1">Duluth1</strain>
        <tissue evidence="1">Whole animal</tissue>
    </source>
</reference>
<reference evidence="1" key="2">
    <citation type="submission" date="2020-11" db="EMBL/GenBank/DDBJ databases">
        <authorList>
            <person name="McCartney M.A."/>
            <person name="Auch B."/>
            <person name="Kono T."/>
            <person name="Mallez S."/>
            <person name="Becker A."/>
            <person name="Gohl D.M."/>
            <person name="Silverstein K.A.T."/>
            <person name="Koren S."/>
            <person name="Bechman K.B."/>
            <person name="Herman A."/>
            <person name="Abrahante J.E."/>
            <person name="Garbe J."/>
        </authorList>
    </citation>
    <scope>NUCLEOTIDE SEQUENCE</scope>
    <source>
        <strain evidence="1">Duluth1</strain>
        <tissue evidence="1">Whole animal</tissue>
    </source>
</reference>
<protein>
    <submittedName>
        <fullName evidence="1">Uncharacterized protein</fullName>
    </submittedName>
</protein>
<dbReference type="EMBL" id="JAIWYP010000004">
    <property type="protein sequence ID" value="KAH3831122.1"/>
    <property type="molecule type" value="Genomic_DNA"/>
</dbReference>